<dbReference type="GO" id="GO:0005886">
    <property type="term" value="C:plasma membrane"/>
    <property type="evidence" value="ECO:0007669"/>
    <property type="project" value="TreeGrafter"/>
</dbReference>
<protein>
    <recommendedName>
        <fullName evidence="8">Major facilitator superfamily (MFS) profile domain-containing protein</fullName>
    </recommendedName>
</protein>
<proteinExistence type="inferred from homology"/>
<dbReference type="SUPFAM" id="SSF103473">
    <property type="entry name" value="MFS general substrate transporter"/>
    <property type="match status" value="2"/>
</dbReference>
<feature type="domain" description="Major facilitator superfamily (MFS) profile" evidence="8">
    <location>
        <begin position="99"/>
        <end position="629"/>
    </location>
</feature>
<evidence type="ECO:0000313" key="10">
    <source>
        <dbReference type="Proteomes" id="UP000481858"/>
    </source>
</evidence>
<keyword evidence="3 7" id="KW-0812">Transmembrane</keyword>
<evidence type="ECO:0000256" key="5">
    <source>
        <dbReference type="ARBA" id="ARBA00023136"/>
    </source>
</evidence>
<feature type="transmembrane region" description="Helical" evidence="7">
    <location>
        <begin position="96"/>
        <end position="124"/>
    </location>
</feature>
<comment type="similarity">
    <text evidence="2">Belongs to the major facilitator superfamily. TCR/Tet family.</text>
</comment>
<dbReference type="PANTHER" id="PTHR23501:SF193">
    <property type="entry name" value="MULTIDRUG TRANSPORTER, PUTATIVE (AFU_ORTHOLOGUE AFUA_8G00940)-RELATED"/>
    <property type="match status" value="1"/>
</dbReference>
<feature type="transmembrane region" description="Helical" evidence="7">
    <location>
        <begin position="259"/>
        <end position="285"/>
    </location>
</feature>
<dbReference type="EMBL" id="WUBL01000062">
    <property type="protein sequence ID" value="KAF2967751.1"/>
    <property type="molecule type" value="Genomic_DNA"/>
</dbReference>
<evidence type="ECO:0000256" key="1">
    <source>
        <dbReference type="ARBA" id="ARBA00004141"/>
    </source>
</evidence>
<dbReference type="AlphaFoldDB" id="A0A7C8MRL0"/>
<sequence>MTIEPDQRLKSQDARRSSPPTSIGEKARQGEADGIAEAPTASSDREKSVQAHDNTHDDARVTSLGAAFKSPETAANPTSIDGLGAEDEEYISGYKLLAALVGIISAFFIVLLDFSIISTAVPYITSEFHRLQELANMEVKRGVVWRRISIVQVIPSLTAATPPTIGHSLEIAKRELICLDISAALQPLTGKFYTYLSAKRMFLLFIAIFEIGSLLCAVSTSSTFFIIGRTIAGVGTAGLENGALTLISGAVPLHKRPFYTGLVFAVGQIGIVVGPLIGGALTQYATWRWCFYINLPIGAVSILFLFFTHIPDETLKPPFSLALLRSIVPHLDLTGCALFAPATVMFLLALQWGSSDYGWSSPTVIGLLAGSGATAILFCIWEWHVGEDALIPFGLIKRRIVWTSTIQNSFLFITNAVGATYVPIYFQSVKGVSPSLSGVYTLPSIITQLLTTVVSGALLGRVGYYLPFGILGGALTAVACGLISTWDLSTSTAEWIGYQILFGLRGMALQVSVISIQYAVTPAQSPIAITFLVFAQNLLGAIFSVAGNAIFTETLTQQVSILAPSVSPQSALEAGGGAEAVRALLPPGSPELAGLLLAYSKSVDSVFYLLTAVAVVCFAASWGMGWVDIRKKKTSETNEA</sequence>
<dbReference type="OrthoDB" id="10021397at2759"/>
<feature type="transmembrane region" description="Helical" evidence="7">
    <location>
        <begin position="464"/>
        <end position="484"/>
    </location>
</feature>
<dbReference type="Gene3D" id="1.20.1250.20">
    <property type="entry name" value="MFS general substrate transporter like domains"/>
    <property type="match status" value="2"/>
</dbReference>
<feature type="transmembrane region" description="Helical" evidence="7">
    <location>
        <begin position="438"/>
        <end position="459"/>
    </location>
</feature>
<dbReference type="PROSITE" id="PS50850">
    <property type="entry name" value="MFS"/>
    <property type="match status" value="1"/>
</dbReference>
<evidence type="ECO:0000256" key="6">
    <source>
        <dbReference type="SAM" id="MobiDB-lite"/>
    </source>
</evidence>
<feature type="compositionally biased region" description="Basic and acidic residues" evidence="6">
    <location>
        <begin position="43"/>
        <end position="56"/>
    </location>
</feature>
<dbReference type="InParanoid" id="A0A7C8MRL0"/>
<dbReference type="InterPro" id="IPR020846">
    <property type="entry name" value="MFS_dom"/>
</dbReference>
<feature type="transmembrane region" description="Helical" evidence="7">
    <location>
        <begin position="527"/>
        <end position="551"/>
    </location>
</feature>
<accession>A0A7C8MRL0</accession>
<feature type="compositionally biased region" description="Basic and acidic residues" evidence="6">
    <location>
        <begin position="1"/>
        <end position="16"/>
    </location>
</feature>
<comment type="subcellular location">
    <subcellularLocation>
        <location evidence="1">Membrane</location>
        <topology evidence="1">Multi-pass membrane protein</topology>
    </subcellularLocation>
</comment>
<dbReference type="InterPro" id="IPR011701">
    <property type="entry name" value="MFS"/>
</dbReference>
<reference evidence="9 10" key="1">
    <citation type="submission" date="2019-12" db="EMBL/GenBank/DDBJ databases">
        <title>Draft genome sequence of the ascomycete Xylaria multiplex DSM 110363.</title>
        <authorList>
            <person name="Buettner E."/>
            <person name="Kellner H."/>
        </authorList>
    </citation>
    <scope>NUCLEOTIDE SEQUENCE [LARGE SCALE GENOMIC DNA]</scope>
    <source>
        <strain evidence="9 10">DSM 110363</strain>
    </source>
</reference>
<evidence type="ECO:0000256" key="4">
    <source>
        <dbReference type="ARBA" id="ARBA00022989"/>
    </source>
</evidence>
<keyword evidence="5 7" id="KW-0472">Membrane</keyword>
<gene>
    <name evidence="9" type="ORF">GQX73_g5836</name>
</gene>
<dbReference type="PANTHER" id="PTHR23501">
    <property type="entry name" value="MAJOR FACILITATOR SUPERFAMILY"/>
    <property type="match status" value="1"/>
</dbReference>
<evidence type="ECO:0000313" key="9">
    <source>
        <dbReference type="EMBL" id="KAF2967751.1"/>
    </source>
</evidence>
<evidence type="ECO:0000256" key="3">
    <source>
        <dbReference type="ARBA" id="ARBA00022692"/>
    </source>
</evidence>
<dbReference type="Pfam" id="PF07690">
    <property type="entry name" value="MFS_1"/>
    <property type="match status" value="1"/>
</dbReference>
<evidence type="ECO:0000259" key="8">
    <source>
        <dbReference type="PROSITE" id="PS50850"/>
    </source>
</evidence>
<feature type="transmembrane region" description="Helical" evidence="7">
    <location>
        <begin position="226"/>
        <end position="247"/>
    </location>
</feature>
<feature type="transmembrane region" description="Helical" evidence="7">
    <location>
        <begin position="606"/>
        <end position="627"/>
    </location>
</feature>
<feature type="transmembrane region" description="Helical" evidence="7">
    <location>
        <begin position="496"/>
        <end position="520"/>
    </location>
</feature>
<feature type="transmembrane region" description="Helical" evidence="7">
    <location>
        <begin position="331"/>
        <end position="352"/>
    </location>
</feature>
<evidence type="ECO:0000256" key="7">
    <source>
        <dbReference type="SAM" id="Phobius"/>
    </source>
</evidence>
<evidence type="ECO:0000256" key="2">
    <source>
        <dbReference type="ARBA" id="ARBA00007520"/>
    </source>
</evidence>
<dbReference type="Proteomes" id="UP000481858">
    <property type="component" value="Unassembled WGS sequence"/>
</dbReference>
<feature type="transmembrane region" description="Helical" evidence="7">
    <location>
        <begin position="291"/>
        <end position="310"/>
    </location>
</feature>
<name>A0A7C8MRL0_9PEZI</name>
<dbReference type="FunCoup" id="A0A7C8MRL0">
    <property type="interactions" value="65"/>
</dbReference>
<dbReference type="GO" id="GO:0022857">
    <property type="term" value="F:transmembrane transporter activity"/>
    <property type="evidence" value="ECO:0007669"/>
    <property type="project" value="InterPro"/>
</dbReference>
<comment type="caution">
    <text evidence="9">The sequence shown here is derived from an EMBL/GenBank/DDBJ whole genome shotgun (WGS) entry which is preliminary data.</text>
</comment>
<organism evidence="9 10">
    <name type="scientific">Xylaria multiplex</name>
    <dbReference type="NCBI Taxonomy" id="323545"/>
    <lineage>
        <taxon>Eukaryota</taxon>
        <taxon>Fungi</taxon>
        <taxon>Dikarya</taxon>
        <taxon>Ascomycota</taxon>
        <taxon>Pezizomycotina</taxon>
        <taxon>Sordariomycetes</taxon>
        <taxon>Xylariomycetidae</taxon>
        <taxon>Xylariales</taxon>
        <taxon>Xylariaceae</taxon>
        <taxon>Xylaria</taxon>
    </lineage>
</organism>
<feature type="transmembrane region" description="Helical" evidence="7">
    <location>
        <begin position="364"/>
        <end position="385"/>
    </location>
</feature>
<feature type="transmembrane region" description="Helical" evidence="7">
    <location>
        <begin position="406"/>
        <end position="426"/>
    </location>
</feature>
<keyword evidence="4 7" id="KW-1133">Transmembrane helix</keyword>
<feature type="region of interest" description="Disordered" evidence="6">
    <location>
        <begin position="1"/>
        <end position="56"/>
    </location>
</feature>
<feature type="transmembrane region" description="Helical" evidence="7">
    <location>
        <begin position="201"/>
        <end position="220"/>
    </location>
</feature>
<dbReference type="InterPro" id="IPR036259">
    <property type="entry name" value="MFS_trans_sf"/>
</dbReference>
<keyword evidence="10" id="KW-1185">Reference proteome</keyword>